<keyword evidence="1" id="KW-1133">Transmembrane helix</keyword>
<name>A0A6J5QE47_9CAUD</name>
<protein>
    <submittedName>
        <fullName evidence="2">Uncharacterized protein</fullName>
    </submittedName>
</protein>
<accession>A0A6J5QE47</accession>
<organism evidence="2">
    <name type="scientific">uncultured Caudovirales phage</name>
    <dbReference type="NCBI Taxonomy" id="2100421"/>
    <lineage>
        <taxon>Viruses</taxon>
        <taxon>Duplodnaviria</taxon>
        <taxon>Heunggongvirae</taxon>
        <taxon>Uroviricota</taxon>
        <taxon>Caudoviricetes</taxon>
        <taxon>Peduoviridae</taxon>
        <taxon>Maltschvirus</taxon>
        <taxon>Maltschvirus maltsch</taxon>
    </lineage>
</organism>
<keyword evidence="1" id="KW-0472">Membrane</keyword>
<feature type="transmembrane region" description="Helical" evidence="1">
    <location>
        <begin position="49"/>
        <end position="70"/>
    </location>
</feature>
<sequence length="87" mass="10383">MDDLTKTQFLEVSSMIEKNMKLIEIKLDVMSENINDYARRVRRIERVLMTYRIWATVMAFMITFSVSYIFDLVKVLKNVTRSFAKVH</sequence>
<gene>
    <name evidence="2" type="ORF">UFOVP1009_20</name>
</gene>
<proteinExistence type="predicted"/>
<evidence type="ECO:0000313" key="2">
    <source>
        <dbReference type="EMBL" id="CAB4177974.1"/>
    </source>
</evidence>
<dbReference type="EMBL" id="LR796957">
    <property type="protein sequence ID" value="CAB4177974.1"/>
    <property type="molecule type" value="Genomic_DNA"/>
</dbReference>
<reference evidence="2" key="1">
    <citation type="submission" date="2020-05" db="EMBL/GenBank/DDBJ databases">
        <authorList>
            <person name="Chiriac C."/>
            <person name="Salcher M."/>
            <person name="Ghai R."/>
            <person name="Kavagutti S V."/>
        </authorList>
    </citation>
    <scope>NUCLEOTIDE SEQUENCE</scope>
</reference>
<keyword evidence="1" id="KW-0812">Transmembrane</keyword>
<evidence type="ECO:0000256" key="1">
    <source>
        <dbReference type="SAM" id="Phobius"/>
    </source>
</evidence>